<dbReference type="SMART" id="SM00065">
    <property type="entry name" value="GAF"/>
    <property type="match status" value="1"/>
</dbReference>
<evidence type="ECO:0000256" key="6">
    <source>
        <dbReference type="ARBA" id="ARBA00023012"/>
    </source>
</evidence>
<evidence type="ECO:0000259" key="10">
    <source>
        <dbReference type="PROSITE" id="PS50109"/>
    </source>
</evidence>
<keyword evidence="5" id="KW-0418">Kinase</keyword>
<organism evidence="12 13">
    <name type="scientific">Lysobacter soyae</name>
    <dbReference type="NCBI Taxonomy" id="2764185"/>
    <lineage>
        <taxon>Bacteria</taxon>
        <taxon>Pseudomonadati</taxon>
        <taxon>Pseudomonadota</taxon>
        <taxon>Gammaproteobacteria</taxon>
        <taxon>Lysobacterales</taxon>
        <taxon>Lysobacteraceae</taxon>
        <taxon>Lysobacter</taxon>
    </lineage>
</organism>
<dbReference type="SUPFAM" id="SSF52172">
    <property type="entry name" value="CheY-like"/>
    <property type="match status" value="3"/>
</dbReference>
<dbReference type="PANTHER" id="PTHR45339:SF1">
    <property type="entry name" value="HYBRID SIGNAL TRANSDUCTION HISTIDINE KINASE J"/>
    <property type="match status" value="1"/>
</dbReference>
<dbReference type="CDD" id="cd00156">
    <property type="entry name" value="REC"/>
    <property type="match status" value="1"/>
</dbReference>
<gene>
    <name evidence="12" type="ORF">H8L67_02965</name>
</gene>
<dbReference type="PROSITE" id="PS50110">
    <property type="entry name" value="RESPONSE_REGULATORY"/>
    <property type="match status" value="3"/>
</dbReference>
<name>A0ABX8WRN3_9GAMM</name>
<feature type="modified residue" description="4-aspartylphosphate" evidence="7">
    <location>
        <position position="955"/>
    </location>
</feature>
<evidence type="ECO:0000256" key="8">
    <source>
        <dbReference type="SAM" id="Coils"/>
    </source>
</evidence>
<dbReference type="InterPro" id="IPR029016">
    <property type="entry name" value="GAF-like_dom_sf"/>
</dbReference>
<keyword evidence="3 7" id="KW-0597">Phosphoprotein</keyword>
<dbReference type="Gene3D" id="3.30.565.10">
    <property type="entry name" value="Histidine kinase-like ATPase, C-terminal domain"/>
    <property type="match status" value="1"/>
</dbReference>
<dbReference type="PANTHER" id="PTHR45339">
    <property type="entry name" value="HYBRID SIGNAL TRANSDUCTION HISTIDINE KINASE J"/>
    <property type="match status" value="1"/>
</dbReference>
<dbReference type="SMART" id="SM00448">
    <property type="entry name" value="REC"/>
    <property type="match status" value="3"/>
</dbReference>
<keyword evidence="8" id="KW-0175">Coiled coil</keyword>
<dbReference type="SUPFAM" id="SSF55781">
    <property type="entry name" value="GAF domain-like"/>
    <property type="match status" value="1"/>
</dbReference>
<dbReference type="Pfam" id="PF00512">
    <property type="entry name" value="HisKA"/>
    <property type="match status" value="1"/>
</dbReference>
<feature type="domain" description="Histidine kinase" evidence="10">
    <location>
        <begin position="370"/>
        <end position="589"/>
    </location>
</feature>
<dbReference type="PRINTS" id="PR00344">
    <property type="entry name" value="BCTRLSENSOR"/>
</dbReference>
<feature type="domain" description="Response regulatory" evidence="11">
    <location>
        <begin position="906"/>
        <end position="1022"/>
    </location>
</feature>
<dbReference type="InterPro" id="IPR004358">
    <property type="entry name" value="Sig_transdc_His_kin-like_C"/>
</dbReference>
<dbReference type="InterPro" id="IPR003018">
    <property type="entry name" value="GAF"/>
</dbReference>
<dbReference type="InterPro" id="IPR036890">
    <property type="entry name" value="HATPase_C_sf"/>
</dbReference>
<feature type="transmembrane region" description="Helical" evidence="9">
    <location>
        <begin position="54"/>
        <end position="72"/>
    </location>
</feature>
<dbReference type="Proteomes" id="UP000824755">
    <property type="component" value="Chromosome"/>
</dbReference>
<evidence type="ECO:0000256" key="4">
    <source>
        <dbReference type="ARBA" id="ARBA00022679"/>
    </source>
</evidence>
<keyword evidence="4" id="KW-0808">Transferase</keyword>
<dbReference type="SMART" id="SM00387">
    <property type="entry name" value="HATPase_c"/>
    <property type="match status" value="1"/>
</dbReference>
<dbReference type="Gene3D" id="3.40.50.2300">
    <property type="match status" value="3"/>
</dbReference>
<dbReference type="CDD" id="cd16922">
    <property type="entry name" value="HATPase_EvgS-ArcB-TorS-like"/>
    <property type="match status" value="1"/>
</dbReference>
<dbReference type="Gene3D" id="1.10.287.130">
    <property type="match status" value="1"/>
</dbReference>
<keyword evidence="6" id="KW-0902">Two-component regulatory system</keyword>
<feature type="modified residue" description="4-aspartylphosphate" evidence="7">
    <location>
        <position position="809"/>
    </location>
</feature>
<dbReference type="InterPro" id="IPR036097">
    <property type="entry name" value="HisK_dim/P_sf"/>
</dbReference>
<dbReference type="Pfam" id="PF00072">
    <property type="entry name" value="Response_reg"/>
    <property type="match status" value="3"/>
</dbReference>
<evidence type="ECO:0000256" key="5">
    <source>
        <dbReference type="ARBA" id="ARBA00022777"/>
    </source>
</evidence>
<dbReference type="CDD" id="cd00082">
    <property type="entry name" value="HisKA"/>
    <property type="match status" value="1"/>
</dbReference>
<dbReference type="EMBL" id="CP080544">
    <property type="protein sequence ID" value="QYR53483.1"/>
    <property type="molecule type" value="Genomic_DNA"/>
</dbReference>
<evidence type="ECO:0000313" key="13">
    <source>
        <dbReference type="Proteomes" id="UP000824755"/>
    </source>
</evidence>
<feature type="coiled-coil region" evidence="8">
    <location>
        <begin position="740"/>
        <end position="767"/>
    </location>
</feature>
<keyword evidence="9" id="KW-1133">Transmembrane helix</keyword>
<accession>A0ABX8WRN3</accession>
<dbReference type="SUPFAM" id="SSF47384">
    <property type="entry name" value="Homodimeric domain of signal transducing histidine kinase"/>
    <property type="match status" value="1"/>
</dbReference>
<feature type="transmembrane region" description="Helical" evidence="9">
    <location>
        <begin position="84"/>
        <end position="104"/>
    </location>
</feature>
<dbReference type="InterPro" id="IPR003594">
    <property type="entry name" value="HATPase_dom"/>
</dbReference>
<dbReference type="SMART" id="SM00388">
    <property type="entry name" value="HisKA"/>
    <property type="match status" value="1"/>
</dbReference>
<dbReference type="CDD" id="cd17546">
    <property type="entry name" value="REC_hyHK_CKI1_RcsC-like"/>
    <property type="match status" value="1"/>
</dbReference>
<dbReference type="InterPro" id="IPR003661">
    <property type="entry name" value="HisK_dim/P_dom"/>
</dbReference>
<keyword evidence="9" id="KW-0472">Membrane</keyword>
<dbReference type="InterPro" id="IPR005467">
    <property type="entry name" value="His_kinase_dom"/>
</dbReference>
<protein>
    <recommendedName>
        <fullName evidence="2">histidine kinase</fullName>
        <ecNumber evidence="2">2.7.13.3</ecNumber>
    </recommendedName>
</protein>
<evidence type="ECO:0000256" key="2">
    <source>
        <dbReference type="ARBA" id="ARBA00012438"/>
    </source>
</evidence>
<keyword evidence="9" id="KW-0812">Transmembrane</keyword>
<dbReference type="RefSeq" id="WP_220380299.1">
    <property type="nucleotide sequence ID" value="NZ_CP080544.1"/>
</dbReference>
<evidence type="ECO:0000256" key="3">
    <source>
        <dbReference type="ARBA" id="ARBA00022553"/>
    </source>
</evidence>
<comment type="catalytic activity">
    <reaction evidence="1">
        <text>ATP + protein L-histidine = ADP + protein N-phospho-L-histidine.</text>
        <dbReference type="EC" id="2.7.13.3"/>
    </reaction>
</comment>
<feature type="domain" description="Response regulatory" evidence="11">
    <location>
        <begin position="760"/>
        <end position="876"/>
    </location>
</feature>
<feature type="modified residue" description="4-aspartylphosphate" evidence="7">
    <location>
        <position position="687"/>
    </location>
</feature>
<dbReference type="Pfam" id="PF02518">
    <property type="entry name" value="HATPase_c"/>
    <property type="match status" value="1"/>
</dbReference>
<feature type="transmembrane region" description="Helical" evidence="9">
    <location>
        <begin position="12"/>
        <end position="42"/>
    </location>
</feature>
<reference evidence="12 13" key="1">
    <citation type="submission" date="2021-08" db="EMBL/GenBank/DDBJ databases">
        <title>Lysobacter sp. strain CJ11 Genome sequencing and assembly.</title>
        <authorList>
            <person name="Kim I."/>
        </authorList>
    </citation>
    <scope>NUCLEOTIDE SEQUENCE [LARGE SCALE GENOMIC DNA]</scope>
    <source>
        <strain evidence="12 13">CJ11</strain>
    </source>
</reference>
<dbReference type="PROSITE" id="PS50109">
    <property type="entry name" value="HIS_KIN"/>
    <property type="match status" value="1"/>
</dbReference>
<feature type="coiled-coil region" evidence="8">
    <location>
        <begin position="270"/>
        <end position="346"/>
    </location>
</feature>
<proteinExistence type="predicted"/>
<evidence type="ECO:0000259" key="11">
    <source>
        <dbReference type="PROSITE" id="PS50110"/>
    </source>
</evidence>
<dbReference type="Pfam" id="PF13185">
    <property type="entry name" value="GAF_2"/>
    <property type="match status" value="1"/>
</dbReference>
<evidence type="ECO:0000313" key="12">
    <source>
        <dbReference type="EMBL" id="QYR53483.1"/>
    </source>
</evidence>
<dbReference type="InterPro" id="IPR011006">
    <property type="entry name" value="CheY-like_superfamily"/>
</dbReference>
<dbReference type="InterPro" id="IPR001789">
    <property type="entry name" value="Sig_transdc_resp-reg_receiver"/>
</dbReference>
<keyword evidence="13" id="KW-1185">Reference proteome</keyword>
<sequence>MKPTEKNDRLLWVTVTAICLATFFADWVTALGYAVWCFYFIAVGMTLFQSKKSAPYLTALFSTILVVIGSIISPKGLDVKYAYVNRTIGVISYWAMAWVVAHAVSTRARVNAMLWLQQAQNALADSIRGDKGPGALADSAMAALCERLTAPVGVLYRLEANELHLVGGHAVPGHVRHTLPAGEGVLGAVIQSNSVMRVSGLDNAHLSVETALGESRPAEILAAPLTAEGKVVGVIELGRLQSPTDDATSETLLANISEVLGMAVRATFVRQQLVDLLEETQRQSEELQAQQEELRVANEELEEQSRGLQQAQVSLENQQAELEQSNVQLEERTHELEVEKEALVKSRNALAKSASELASASRYKTEFLANMSHELRTPLNSSLILAKLLTDNKPGNLNEEQLKYAKAIHDSNTDLLNLINDILDLSRIEAGHVELVADRIDTNALVTRLKETFEPLAQQKNIAIDFHVKSVPANLIGDSQRLQQILKNLLANAIKFTEVGRVDLTIDACGNDELCFSVRDTGIGIAQEHIDNVFEAFRQADGSTSRRFGGTGLGLSISRDLARRMGGTLTATSELGRGSEFLLRIPVDGTAFTEQAAVDSPVAPPPVAKAATAAAPTESPAPALVEDDRHRRAQGRRLILAVEDDARFAEALVGLAHEMSFDCIVAPNTDEAMALIAEHEPSGILLDLNLPDGSGLTVLERLKRDPATRHIPVHVVSSLERDQRAMELGAVGYLMKPATRESLLDAMRHLEQRSQQAMRKLLIVEDDDGLRGNLQLLLARENLDIVAVGSVADATAALSETSFDCVVTDLVLSDGSGYDLLEQMATDDDRAYPPVIVYTGRALSKDDEQKLRRYSKSIILKGARSPERLLDEVTLFLHSVEASLPSNQQRLLQEARRRDAILDGRTILLAEDDVRNIFALSSVLEPLGVKLELARNGREALDRLATLNVDLVLMDIMMPEMDGIEAMQHIRRQPKWKDLPIIALTAKAMQDDRTRCLEAGANDYIAKPIDVDKLVSLCRVWCAGR</sequence>
<dbReference type="Gene3D" id="3.30.450.40">
    <property type="match status" value="1"/>
</dbReference>
<dbReference type="EC" id="2.7.13.3" evidence="2"/>
<evidence type="ECO:0000256" key="9">
    <source>
        <dbReference type="SAM" id="Phobius"/>
    </source>
</evidence>
<evidence type="ECO:0000256" key="7">
    <source>
        <dbReference type="PROSITE-ProRule" id="PRU00169"/>
    </source>
</evidence>
<evidence type="ECO:0000256" key="1">
    <source>
        <dbReference type="ARBA" id="ARBA00000085"/>
    </source>
</evidence>
<feature type="domain" description="Response regulatory" evidence="11">
    <location>
        <begin position="638"/>
        <end position="751"/>
    </location>
</feature>
<dbReference type="SUPFAM" id="SSF55874">
    <property type="entry name" value="ATPase domain of HSP90 chaperone/DNA topoisomerase II/histidine kinase"/>
    <property type="match status" value="1"/>
</dbReference>